<dbReference type="InterPro" id="IPR000819">
    <property type="entry name" value="Peptidase_M17_C"/>
</dbReference>
<evidence type="ECO:0000256" key="8">
    <source>
        <dbReference type="HAMAP-Rule" id="MF_00181"/>
    </source>
</evidence>
<keyword evidence="6 8" id="KW-0378">Hydrolase</keyword>
<comment type="subcellular location">
    <subcellularLocation>
        <location evidence="8">Cytoplasm</location>
    </subcellularLocation>
</comment>
<feature type="binding site" evidence="8">
    <location>
        <position position="291"/>
    </location>
    <ligand>
        <name>Mn(2+)</name>
        <dbReference type="ChEBI" id="CHEBI:29035"/>
        <label>2</label>
    </ligand>
</feature>
<dbReference type="Gene3D" id="3.40.630.10">
    <property type="entry name" value="Zn peptidases"/>
    <property type="match status" value="1"/>
</dbReference>
<keyword evidence="8" id="KW-0963">Cytoplasm</keyword>
<dbReference type="HAMAP" id="MF_00181">
    <property type="entry name" value="Cytosol_peptidase_M17"/>
    <property type="match status" value="1"/>
</dbReference>
<keyword evidence="5 8" id="KW-0645">Protease</keyword>
<feature type="binding site" evidence="8">
    <location>
        <position position="368"/>
    </location>
    <ligand>
        <name>Mn(2+)</name>
        <dbReference type="ChEBI" id="CHEBI:29035"/>
        <label>1</label>
    </ligand>
</feature>
<evidence type="ECO:0000256" key="3">
    <source>
        <dbReference type="ARBA" id="ARBA00009528"/>
    </source>
</evidence>
<keyword evidence="8" id="KW-0479">Metal-binding</keyword>
<evidence type="ECO:0000256" key="5">
    <source>
        <dbReference type="ARBA" id="ARBA00022670"/>
    </source>
</evidence>
<dbReference type="EC" id="3.4.11.1" evidence="8"/>
<comment type="catalytic activity">
    <reaction evidence="2 8">
        <text>Release of an N-terminal amino acid, preferentially leucine, but not glutamic or aspartic acids.</text>
        <dbReference type="EC" id="3.4.11.10"/>
    </reaction>
</comment>
<proteinExistence type="inferred from homology"/>
<dbReference type="PANTHER" id="PTHR11963:SF23">
    <property type="entry name" value="CYTOSOL AMINOPEPTIDASE"/>
    <property type="match status" value="1"/>
</dbReference>
<dbReference type="eggNOG" id="COG0260">
    <property type="taxonomic scope" value="Bacteria"/>
</dbReference>
<evidence type="ECO:0000256" key="1">
    <source>
        <dbReference type="ARBA" id="ARBA00000135"/>
    </source>
</evidence>
<feature type="active site" evidence="8">
    <location>
        <position position="298"/>
    </location>
</feature>
<name>D2R8B5_PIRSD</name>
<evidence type="ECO:0000313" key="10">
    <source>
        <dbReference type="EMBL" id="ADB15732.1"/>
    </source>
</evidence>
<comment type="function">
    <text evidence="8">Presumably involved in the processing and regular turnover of intracellular proteins. Catalyzes the removal of unsubstituted N-terminal amino acids from various peptides.</text>
</comment>
<feature type="active site" evidence="8">
    <location>
        <position position="372"/>
    </location>
</feature>
<feature type="binding site" evidence="8">
    <location>
        <position position="309"/>
    </location>
    <ligand>
        <name>Mn(2+)</name>
        <dbReference type="ChEBI" id="CHEBI:29035"/>
        <label>2</label>
    </ligand>
</feature>
<dbReference type="Pfam" id="PF02789">
    <property type="entry name" value="Peptidase_M17_N"/>
    <property type="match status" value="1"/>
</dbReference>
<protein>
    <recommendedName>
        <fullName evidence="8">Probable cytosol aminopeptidase</fullName>
        <ecNumber evidence="8">3.4.11.1</ecNumber>
    </recommendedName>
    <alternativeName>
        <fullName evidence="8">Leucine aminopeptidase</fullName>
        <shortName evidence="8">LAP</shortName>
        <ecNumber evidence="8">3.4.11.10</ecNumber>
    </alternativeName>
    <alternativeName>
        <fullName evidence="8">Leucyl aminopeptidase</fullName>
    </alternativeName>
</protein>
<comment type="catalytic activity">
    <reaction evidence="1 8">
        <text>Release of an N-terminal amino acid, Xaa-|-Yaa-, in which Xaa is preferably Leu, but may be other amino acids including Pro although not Arg or Lys, and Yaa may be Pro. Amino acid amides and methyl esters are also readily hydrolyzed, but rates on arylamides are exceedingly low.</text>
        <dbReference type="EC" id="3.4.11.1"/>
    </reaction>
</comment>
<comment type="similarity">
    <text evidence="3 8">Belongs to the peptidase M17 family.</text>
</comment>
<dbReference type="InterPro" id="IPR011356">
    <property type="entry name" value="Leucine_aapep/pepB"/>
</dbReference>
<evidence type="ECO:0000256" key="2">
    <source>
        <dbReference type="ARBA" id="ARBA00000967"/>
    </source>
</evidence>
<dbReference type="EMBL" id="CP001848">
    <property type="protein sequence ID" value="ADB15732.1"/>
    <property type="molecule type" value="Genomic_DNA"/>
</dbReference>
<dbReference type="PROSITE" id="PS00631">
    <property type="entry name" value="CYTOSOL_AP"/>
    <property type="match status" value="1"/>
</dbReference>
<dbReference type="NCBIfam" id="NF002073">
    <property type="entry name" value="PRK00913.1-2"/>
    <property type="match status" value="1"/>
</dbReference>
<dbReference type="InterPro" id="IPR008283">
    <property type="entry name" value="Peptidase_M17_N"/>
</dbReference>
<evidence type="ECO:0000259" key="9">
    <source>
        <dbReference type="PROSITE" id="PS00631"/>
    </source>
</evidence>
<feature type="binding site" evidence="8">
    <location>
        <position position="286"/>
    </location>
    <ligand>
        <name>Mn(2+)</name>
        <dbReference type="ChEBI" id="CHEBI:29035"/>
        <label>2</label>
    </ligand>
</feature>
<dbReference type="HOGENOM" id="CLU_013734_2_2_0"/>
<evidence type="ECO:0000256" key="7">
    <source>
        <dbReference type="ARBA" id="ARBA00023211"/>
    </source>
</evidence>
<sequence>MRFPPLPHSIDRSGRATITLSLPGQPAVKGQTGMGLSFTDAAVKSLEADAIVTSIFADSPLPTIAAELDLATGGQISKLIETKEITGKKGEVTLLLAPPGLKTAVLAVVGLGKPDALDQGTVLRSFSAAAKQLSSKPRAKVALAADPRFSEPFAEAAVTGMLLGSVGSDLYRTKKGRFPFGELVVSGIAPAVATRGEVLANAMNLARHLVNEPPSEIYPESFAAAAVKVAEQSGLAIEVWDQARLEAERCGSLLAVARGSSKPARLVILKYMGGPSGQAPLALVGKGVTFDSGGLSIKPTDGMKTMKCDMAGAATVVATLQAIAALKLPINVIGLCGLVENMLSGDSYKLGDVLTARSGKTIEVLNTDAEGRLVLADVLDVALQHDPARIIDLATLTGACMVALGNDVAGLMTNDQALCDLVRSSADTVGEQVWQLPMFPEYGEQIRSDIADIKNVGDGRWGGAITAAKFLEEFVNGKPWLHIDIAGPSYFDSPKPWLDAGGSGCLVRTLVEVVRRYSSGAV</sequence>
<keyword evidence="11" id="KW-1185">Reference proteome</keyword>
<feature type="binding site" evidence="8">
    <location>
        <position position="370"/>
    </location>
    <ligand>
        <name>Mn(2+)</name>
        <dbReference type="ChEBI" id="CHEBI:29035"/>
        <label>1</label>
    </ligand>
</feature>
<organism evidence="10 11">
    <name type="scientific">Pirellula staleyi (strain ATCC 27377 / DSM 6068 / ICPB 4128)</name>
    <name type="common">Pirella staleyi</name>
    <dbReference type="NCBI Taxonomy" id="530564"/>
    <lineage>
        <taxon>Bacteria</taxon>
        <taxon>Pseudomonadati</taxon>
        <taxon>Planctomycetota</taxon>
        <taxon>Planctomycetia</taxon>
        <taxon>Pirellulales</taxon>
        <taxon>Pirellulaceae</taxon>
        <taxon>Pirellula</taxon>
    </lineage>
</organism>
<dbReference type="Proteomes" id="UP000001887">
    <property type="component" value="Chromosome"/>
</dbReference>
<keyword evidence="4 8" id="KW-0031">Aminopeptidase</keyword>
<dbReference type="InterPro" id="IPR043472">
    <property type="entry name" value="Macro_dom-like"/>
</dbReference>
<evidence type="ECO:0000313" key="11">
    <source>
        <dbReference type="Proteomes" id="UP000001887"/>
    </source>
</evidence>
<feature type="domain" description="Cytosol aminopeptidase" evidence="9">
    <location>
        <begin position="366"/>
        <end position="373"/>
    </location>
</feature>
<dbReference type="GO" id="GO:0006508">
    <property type="term" value="P:proteolysis"/>
    <property type="evidence" value="ECO:0007669"/>
    <property type="project" value="UniProtKB-KW"/>
</dbReference>
<gene>
    <name evidence="8" type="primary">pepA</name>
    <name evidence="10" type="ordered locus">Psta_1049</name>
</gene>
<dbReference type="Gene3D" id="3.40.220.10">
    <property type="entry name" value="Leucine Aminopeptidase, subunit E, domain 1"/>
    <property type="match status" value="1"/>
</dbReference>
<dbReference type="SUPFAM" id="SSF53187">
    <property type="entry name" value="Zn-dependent exopeptidases"/>
    <property type="match status" value="1"/>
</dbReference>
<dbReference type="CDD" id="cd00433">
    <property type="entry name" value="Peptidase_M17"/>
    <property type="match status" value="1"/>
</dbReference>
<dbReference type="Pfam" id="PF00883">
    <property type="entry name" value="Peptidase_M17"/>
    <property type="match status" value="1"/>
</dbReference>
<dbReference type="InterPro" id="IPR023042">
    <property type="entry name" value="Peptidase_M17_leu_NH2_pept"/>
</dbReference>
<comment type="cofactor">
    <cofactor evidence="8">
        <name>Mn(2+)</name>
        <dbReference type="ChEBI" id="CHEBI:29035"/>
    </cofactor>
    <text evidence="8">Binds 2 manganese ions per subunit.</text>
</comment>
<dbReference type="EC" id="3.4.11.10" evidence="8"/>
<dbReference type="SUPFAM" id="SSF52949">
    <property type="entry name" value="Macro domain-like"/>
    <property type="match status" value="1"/>
</dbReference>
<feature type="binding site" evidence="8">
    <location>
        <position position="370"/>
    </location>
    <ligand>
        <name>Mn(2+)</name>
        <dbReference type="ChEBI" id="CHEBI:29035"/>
        <label>2</label>
    </ligand>
</feature>
<dbReference type="GO" id="GO:0030145">
    <property type="term" value="F:manganese ion binding"/>
    <property type="evidence" value="ECO:0007669"/>
    <property type="project" value="UniProtKB-UniRule"/>
</dbReference>
<dbReference type="AlphaFoldDB" id="D2R8B5"/>
<dbReference type="KEGG" id="psl:Psta_1049"/>
<reference evidence="10 11" key="1">
    <citation type="journal article" date="2009" name="Stand. Genomic Sci.">
        <title>Complete genome sequence of Pirellula staleyi type strain (ATCC 27377).</title>
        <authorList>
            <person name="Clum A."/>
            <person name="Tindall B.J."/>
            <person name="Sikorski J."/>
            <person name="Ivanova N."/>
            <person name="Mavrommatis K."/>
            <person name="Lucas S."/>
            <person name="Glavina del Rio T."/>
            <person name="Nolan M."/>
            <person name="Chen F."/>
            <person name="Tice H."/>
            <person name="Pitluck S."/>
            <person name="Cheng J.F."/>
            <person name="Chertkov O."/>
            <person name="Brettin T."/>
            <person name="Han C."/>
            <person name="Detter J.C."/>
            <person name="Kuske C."/>
            <person name="Bruce D."/>
            <person name="Goodwin L."/>
            <person name="Ovchinikova G."/>
            <person name="Pati A."/>
            <person name="Mikhailova N."/>
            <person name="Chen A."/>
            <person name="Palaniappan K."/>
            <person name="Land M."/>
            <person name="Hauser L."/>
            <person name="Chang Y.J."/>
            <person name="Jeffries C.D."/>
            <person name="Chain P."/>
            <person name="Rohde M."/>
            <person name="Goker M."/>
            <person name="Bristow J."/>
            <person name="Eisen J.A."/>
            <person name="Markowitz V."/>
            <person name="Hugenholtz P."/>
            <person name="Kyrpides N.C."/>
            <person name="Klenk H.P."/>
            <person name="Lapidus A."/>
        </authorList>
    </citation>
    <scope>NUCLEOTIDE SEQUENCE [LARGE SCALE GENOMIC DNA]</scope>
    <source>
        <strain evidence="11">ATCC 27377 / DSM 6068 / ICPB 4128</strain>
    </source>
</reference>
<accession>D2R8B5</accession>
<dbReference type="PRINTS" id="PR00481">
    <property type="entry name" value="LAMNOPPTDASE"/>
</dbReference>
<dbReference type="PANTHER" id="PTHR11963">
    <property type="entry name" value="LEUCINE AMINOPEPTIDASE-RELATED"/>
    <property type="match status" value="1"/>
</dbReference>
<keyword evidence="7 8" id="KW-0464">Manganese</keyword>
<dbReference type="GO" id="GO:0070006">
    <property type="term" value="F:metalloaminopeptidase activity"/>
    <property type="evidence" value="ECO:0007669"/>
    <property type="project" value="InterPro"/>
</dbReference>
<feature type="binding site" evidence="8">
    <location>
        <position position="291"/>
    </location>
    <ligand>
        <name>Mn(2+)</name>
        <dbReference type="ChEBI" id="CHEBI:29035"/>
        <label>1</label>
    </ligand>
</feature>
<dbReference type="STRING" id="530564.Psta_1049"/>
<dbReference type="GO" id="GO:0005737">
    <property type="term" value="C:cytoplasm"/>
    <property type="evidence" value="ECO:0007669"/>
    <property type="project" value="UniProtKB-SubCell"/>
</dbReference>
<evidence type="ECO:0000256" key="4">
    <source>
        <dbReference type="ARBA" id="ARBA00022438"/>
    </source>
</evidence>
<evidence type="ECO:0000256" key="6">
    <source>
        <dbReference type="ARBA" id="ARBA00022801"/>
    </source>
</evidence>